<dbReference type="EMBL" id="CM024795">
    <property type="protein sequence ID" value="KAG8001059.1"/>
    <property type="molecule type" value="Genomic_DNA"/>
</dbReference>
<dbReference type="Proteomes" id="UP000805704">
    <property type="component" value="Chromosome 7"/>
</dbReference>
<proteinExistence type="predicted"/>
<name>A0ACB7EGA1_NIBAL</name>
<protein>
    <submittedName>
        <fullName evidence="1">Uncharacterized protein</fullName>
    </submittedName>
</protein>
<reference evidence="1" key="1">
    <citation type="submission" date="2020-04" db="EMBL/GenBank/DDBJ databases">
        <title>A chromosome-scale assembly and high-density genetic map of the yellow drum (Nibea albiflora) genome.</title>
        <authorList>
            <person name="Xu D."/>
            <person name="Zhang W."/>
            <person name="Chen R."/>
            <person name="Tan P."/>
            <person name="Wang L."/>
            <person name="Song H."/>
            <person name="Tian L."/>
            <person name="Zhu Q."/>
            <person name="Wang B."/>
        </authorList>
    </citation>
    <scope>NUCLEOTIDE SEQUENCE</scope>
    <source>
        <strain evidence="1">ZJHYS-2018</strain>
    </source>
</reference>
<gene>
    <name evidence="1" type="ORF">GBF38_006521</name>
</gene>
<comment type="caution">
    <text evidence="1">The sequence shown here is derived from an EMBL/GenBank/DDBJ whole genome shotgun (WGS) entry which is preliminary data.</text>
</comment>
<keyword evidence="2" id="KW-1185">Reference proteome</keyword>
<evidence type="ECO:0000313" key="2">
    <source>
        <dbReference type="Proteomes" id="UP000805704"/>
    </source>
</evidence>
<evidence type="ECO:0000313" key="1">
    <source>
        <dbReference type="EMBL" id="KAG8001059.1"/>
    </source>
</evidence>
<sequence length="132" mass="14383">MANSPVPGGPVPGGPPPPLGLGLRPLLDSPMVEMKVVLKASSLNRNSRQVLPTAAVTDQQQLEQIVVRLRHFPAVCPGDFTDPPAASTDTHSRLHSAGRWAYWEHWTGQHRHSTDREPETASSSTRCTAHIR</sequence>
<organism evidence="1 2">
    <name type="scientific">Nibea albiflora</name>
    <name type="common">Yellow drum</name>
    <name type="synonym">Corvina albiflora</name>
    <dbReference type="NCBI Taxonomy" id="240163"/>
    <lineage>
        <taxon>Eukaryota</taxon>
        <taxon>Metazoa</taxon>
        <taxon>Chordata</taxon>
        <taxon>Craniata</taxon>
        <taxon>Vertebrata</taxon>
        <taxon>Euteleostomi</taxon>
        <taxon>Actinopterygii</taxon>
        <taxon>Neopterygii</taxon>
        <taxon>Teleostei</taxon>
        <taxon>Neoteleostei</taxon>
        <taxon>Acanthomorphata</taxon>
        <taxon>Eupercaria</taxon>
        <taxon>Sciaenidae</taxon>
        <taxon>Nibea</taxon>
    </lineage>
</organism>
<accession>A0ACB7EGA1</accession>